<organism evidence="1 2">
    <name type="scientific">Hominibacterium faecale</name>
    <dbReference type="NCBI Taxonomy" id="2839743"/>
    <lineage>
        <taxon>Bacteria</taxon>
        <taxon>Bacillati</taxon>
        <taxon>Bacillota</taxon>
        <taxon>Clostridia</taxon>
        <taxon>Peptostreptococcales</taxon>
        <taxon>Anaerovoracaceae</taxon>
        <taxon>Hominibacterium</taxon>
    </lineage>
</organism>
<gene>
    <name evidence="1" type="ORF">OBO34_19555</name>
</gene>
<reference evidence="1" key="1">
    <citation type="submission" date="2022-09" db="EMBL/GenBank/DDBJ databases">
        <title>Culturomic study of gut microbiota in children with autism spectrum disorder.</title>
        <authorList>
            <person name="Efimov B.A."/>
            <person name="Chaplin A.V."/>
            <person name="Sokolova S.R."/>
            <person name="Pikina A.P."/>
            <person name="Korzhanova M."/>
            <person name="Belova V."/>
            <person name="Korostin D."/>
        </authorList>
    </citation>
    <scope>NUCLEOTIDE SEQUENCE</scope>
    <source>
        <strain evidence="1">ASD5510</strain>
    </source>
</reference>
<dbReference type="Proteomes" id="UP001065549">
    <property type="component" value="Unassembled WGS sequence"/>
</dbReference>
<proteinExistence type="predicted"/>
<keyword evidence="2" id="KW-1185">Reference proteome</keyword>
<comment type="caution">
    <text evidence="1">The sequence shown here is derived from an EMBL/GenBank/DDBJ whole genome shotgun (WGS) entry which is preliminary data.</text>
</comment>
<dbReference type="RefSeq" id="WP_269478762.1">
    <property type="nucleotide sequence ID" value="NZ_JAOSHN010000010.1"/>
</dbReference>
<dbReference type="EMBL" id="JAOSHN010000010">
    <property type="protein sequence ID" value="MCU7380512.1"/>
    <property type="molecule type" value="Genomic_DNA"/>
</dbReference>
<protein>
    <submittedName>
        <fullName evidence="1">Uncharacterized protein</fullName>
    </submittedName>
</protein>
<evidence type="ECO:0000313" key="2">
    <source>
        <dbReference type="Proteomes" id="UP001065549"/>
    </source>
</evidence>
<sequence length="140" mass="15824">MGASYNYDPAKIEGAGIDRMRLELGDTVFNPGKLTAALCDEEYAAIIKQHKRWKKAKFKCLEAILMRFAHQVDVNVDGLSYSFSQRVEFWKKLYDDTKKDVNVAVPIADPRALNGMSGGPPYFYEDMNTNPRGIGVKKEK</sequence>
<accession>A0A9J6QYH2</accession>
<dbReference type="AlphaFoldDB" id="A0A9J6QYH2"/>
<name>A0A9J6QYH2_9FIRM</name>
<evidence type="ECO:0000313" key="1">
    <source>
        <dbReference type="EMBL" id="MCU7380512.1"/>
    </source>
</evidence>